<evidence type="ECO:0000313" key="4">
    <source>
        <dbReference type="RefSeq" id="XP_018108851.2"/>
    </source>
</evidence>
<dbReference type="InterPro" id="IPR026664">
    <property type="entry name" value="Stereocilin-rel"/>
</dbReference>
<dbReference type="KEGG" id="xla:108711519"/>
<keyword evidence="3" id="KW-1185">Reference proteome</keyword>
<evidence type="ECO:0000256" key="2">
    <source>
        <dbReference type="ARBA" id="ARBA00023180"/>
    </source>
</evidence>
<dbReference type="Proteomes" id="UP000186698">
    <property type="component" value="Chromosome 3L"/>
</dbReference>
<dbReference type="GO" id="GO:0007160">
    <property type="term" value="P:cell-matrix adhesion"/>
    <property type="evidence" value="ECO:0000318"/>
    <property type="project" value="GO_Central"/>
</dbReference>
<protein>
    <submittedName>
        <fullName evidence="4">Stereocilin</fullName>
    </submittedName>
</protein>
<proteinExistence type="predicted"/>
<name>A0A8J0USX0_XENLA</name>
<keyword evidence="1" id="KW-0732">Signal</keyword>
<dbReference type="PANTHER" id="PTHR23412">
    <property type="entry name" value="STEREOCILIN RELATED"/>
    <property type="match status" value="1"/>
</dbReference>
<dbReference type="RefSeq" id="XP_018108851.2">
    <property type="nucleotide sequence ID" value="XM_018253362.2"/>
</dbReference>
<organism evidence="3 4">
    <name type="scientific">Xenopus laevis</name>
    <name type="common">African clawed frog</name>
    <dbReference type="NCBI Taxonomy" id="8355"/>
    <lineage>
        <taxon>Eukaryota</taxon>
        <taxon>Metazoa</taxon>
        <taxon>Chordata</taxon>
        <taxon>Craniata</taxon>
        <taxon>Vertebrata</taxon>
        <taxon>Euteleostomi</taxon>
        <taxon>Amphibia</taxon>
        <taxon>Batrachia</taxon>
        <taxon>Anura</taxon>
        <taxon>Pipoidea</taxon>
        <taxon>Pipidae</taxon>
        <taxon>Xenopodinae</taxon>
        <taxon>Xenopus</taxon>
        <taxon>Xenopus</taxon>
    </lineage>
</organism>
<dbReference type="OrthoDB" id="9447519at2759"/>
<dbReference type="GeneID" id="108711519"/>
<keyword evidence="2" id="KW-0325">Glycoprotein</keyword>
<dbReference type="CTD" id="108711519"/>
<dbReference type="AlphaFoldDB" id="A0A8J0USX0"/>
<reference evidence="4" key="1">
    <citation type="submission" date="2025-08" db="UniProtKB">
        <authorList>
            <consortium name="RefSeq"/>
        </authorList>
    </citation>
    <scope>IDENTIFICATION</scope>
    <source>
        <strain evidence="4">J_2021</strain>
        <tissue evidence="4">Erythrocytes</tissue>
    </source>
</reference>
<dbReference type="GO" id="GO:0009986">
    <property type="term" value="C:cell surface"/>
    <property type="evidence" value="ECO:0000318"/>
    <property type="project" value="GO_Central"/>
</dbReference>
<dbReference type="PANTHER" id="PTHR23412:SF19">
    <property type="entry name" value="STEREOCILIN 1"/>
    <property type="match status" value="1"/>
</dbReference>
<sequence length="530" mass="58060">MSFRYSKVSTLGPSSCRSLLKGLKSQPQFVTALPPQRQLLLLDALSSCLGLAGTSSPQEKFVGLGVLSPFLKNSTFLSVSRGTLVQTVESVTRYCFPPKTQTLLTSLLQEPQEFGPPNLWIPTVLERLDRLVPLFPDQSLQALNTSALSTAWVLMIFSKDYKWRSSPLGVACTNNESPQQRAERTSRQRNLLQHSLLASSLARGAVLGPECQTLQSLSPSALGANVLLGMSNAEFMDCLEVIGGDPDIPFKDLSNLFAKLLKIVGPVSNFSPLLIARLGRLATQIRYQQLQRLPLRNMQVMEALGKEKEWNSNQLQVLARGFLQSNNLSTNTLDTLQLVALGYAVCGLQSTDLQKLPPLEFCSAVLHLGSLSLSCTEEQLYILTRLCAKPDMFGPVSGWTEDIFREMGTLAAGLQDIELSSLVQEQIGGLSSLAVSILEPKKFAVSFSPAQLRLFSWSQASGVTEQQAKLLDKDQLKALSIVLTGQEDGNPTYRAGMAPEVTSALFTLFLCCWVLSFLQGQLTFIPVWQP</sequence>
<accession>A0A8J0USX0</accession>
<evidence type="ECO:0000313" key="3">
    <source>
        <dbReference type="Proteomes" id="UP000186698"/>
    </source>
</evidence>
<evidence type="ECO:0000256" key="1">
    <source>
        <dbReference type="ARBA" id="ARBA00022729"/>
    </source>
</evidence>
<gene>
    <name evidence="4" type="primary">LOC108711519</name>
</gene>